<dbReference type="AlphaFoldDB" id="A0A167QQI6"/>
<gene>
    <name evidence="2" type="ORF">EN45_092170</name>
</gene>
<evidence type="ECO:0000256" key="1">
    <source>
        <dbReference type="SAM" id="SignalP"/>
    </source>
</evidence>
<accession>A0A167QQI6</accession>
<keyword evidence="1" id="KW-0732">Signal</keyword>
<evidence type="ECO:0000313" key="2">
    <source>
        <dbReference type="EMBL" id="KZN85046.1"/>
    </source>
</evidence>
<dbReference type="EMBL" id="CM002800">
    <property type="protein sequence ID" value="KZN85046.1"/>
    <property type="molecule type" value="Genomic_DNA"/>
</dbReference>
<proteinExistence type="predicted"/>
<reference evidence="2" key="1">
    <citation type="journal article" date="2014" name="Genome Announc.">
        <title>Complete sequencing and chromosome-scale genome assembly of the industrial progenitor strain P2niaD18 from the penicillin producer Penicillium chrysogenum.</title>
        <authorList>
            <person name="Specht T."/>
            <person name="Dahlmann T.A."/>
            <person name="Zadra I."/>
            <person name="Kurnsteiner H."/>
            <person name="Kuck U."/>
        </authorList>
    </citation>
    <scope>NUCLEOTIDE SEQUENCE [LARGE SCALE GENOMIC DNA]</scope>
    <source>
        <strain evidence="2">P2niaD18</strain>
    </source>
</reference>
<sequence length="162" mass="17406">MYIVSLLALSAMATTAIAGENNIKFLFSSSASLGIQNLGSSFSSGFTLFDNDDNILFESEDDLPTCSRDTNHIEITSDCWEGIWDFSCGSSFSGKPGACSAYAPDTTETKGEANDEFTPNPFGNGQDGECSGTITTYSDGECTKDSLVTILRTYQGMYTHDK</sequence>
<organism evidence="2">
    <name type="scientific">Penicillium chrysogenum</name>
    <name type="common">Penicillium notatum</name>
    <dbReference type="NCBI Taxonomy" id="5076"/>
    <lineage>
        <taxon>Eukaryota</taxon>
        <taxon>Fungi</taxon>
        <taxon>Dikarya</taxon>
        <taxon>Ascomycota</taxon>
        <taxon>Pezizomycotina</taxon>
        <taxon>Eurotiomycetes</taxon>
        <taxon>Eurotiomycetidae</taxon>
        <taxon>Eurotiales</taxon>
        <taxon>Aspergillaceae</taxon>
        <taxon>Penicillium</taxon>
        <taxon>Penicillium chrysogenum species complex</taxon>
    </lineage>
</organism>
<dbReference type="Proteomes" id="UP000076449">
    <property type="component" value="Chromosome III"/>
</dbReference>
<name>A0A167QQI6_PENCH</name>
<feature type="signal peptide" evidence="1">
    <location>
        <begin position="1"/>
        <end position="18"/>
    </location>
</feature>
<feature type="chain" id="PRO_5007891660" evidence="1">
    <location>
        <begin position="19"/>
        <end position="162"/>
    </location>
</feature>
<protein>
    <submittedName>
        <fullName evidence="2">Uncharacterized protein</fullName>
    </submittedName>
</protein>